<feature type="domain" description="Water stress and hypersensitive response" evidence="2">
    <location>
        <begin position="1"/>
        <end position="101"/>
    </location>
</feature>
<reference evidence="3" key="1">
    <citation type="submission" date="2023-02" db="EMBL/GenBank/DDBJ databases">
        <title>Genome of toxic invasive species Heracleum sosnowskyi carries increased number of genes despite the absence of recent whole-genome duplications.</title>
        <authorList>
            <person name="Schelkunov M."/>
            <person name="Shtratnikova V."/>
            <person name="Makarenko M."/>
            <person name="Klepikova A."/>
            <person name="Omelchenko D."/>
            <person name="Novikova G."/>
            <person name="Obukhova E."/>
            <person name="Bogdanov V."/>
            <person name="Penin A."/>
            <person name="Logacheva M."/>
        </authorList>
    </citation>
    <scope>NUCLEOTIDE SEQUENCE</scope>
    <source>
        <strain evidence="3">Hsosn_3</strain>
        <tissue evidence="3">Leaf</tissue>
    </source>
</reference>
<dbReference type="Gene3D" id="2.60.40.1820">
    <property type="match status" value="1"/>
</dbReference>
<proteinExistence type="inferred from homology"/>
<dbReference type="SUPFAM" id="SSF117070">
    <property type="entry name" value="LEA14-like"/>
    <property type="match status" value="1"/>
</dbReference>
<evidence type="ECO:0000313" key="4">
    <source>
        <dbReference type="Proteomes" id="UP001237642"/>
    </source>
</evidence>
<dbReference type="GO" id="GO:0009269">
    <property type="term" value="P:response to desiccation"/>
    <property type="evidence" value="ECO:0007669"/>
    <property type="project" value="InterPro"/>
</dbReference>
<dbReference type="Proteomes" id="UP001237642">
    <property type="component" value="Unassembled WGS sequence"/>
</dbReference>
<evidence type="ECO:0000259" key="2">
    <source>
        <dbReference type="SMART" id="SM00769"/>
    </source>
</evidence>
<organism evidence="3 4">
    <name type="scientific">Heracleum sosnowskyi</name>
    <dbReference type="NCBI Taxonomy" id="360622"/>
    <lineage>
        <taxon>Eukaryota</taxon>
        <taxon>Viridiplantae</taxon>
        <taxon>Streptophyta</taxon>
        <taxon>Embryophyta</taxon>
        <taxon>Tracheophyta</taxon>
        <taxon>Spermatophyta</taxon>
        <taxon>Magnoliopsida</taxon>
        <taxon>eudicotyledons</taxon>
        <taxon>Gunneridae</taxon>
        <taxon>Pentapetalae</taxon>
        <taxon>asterids</taxon>
        <taxon>campanulids</taxon>
        <taxon>Apiales</taxon>
        <taxon>Apiaceae</taxon>
        <taxon>Apioideae</taxon>
        <taxon>apioid superclade</taxon>
        <taxon>Tordylieae</taxon>
        <taxon>Tordyliinae</taxon>
        <taxon>Heracleum</taxon>
    </lineage>
</organism>
<evidence type="ECO:0000256" key="1">
    <source>
        <dbReference type="ARBA" id="ARBA00005960"/>
    </source>
</evidence>
<gene>
    <name evidence="3" type="ORF">POM88_039857</name>
</gene>
<comment type="caution">
    <text evidence="3">The sequence shown here is derived from an EMBL/GenBank/DDBJ whole genome shotgun (WGS) entry which is preliminary data.</text>
</comment>
<keyword evidence="4" id="KW-1185">Reference proteome</keyword>
<dbReference type="InterPro" id="IPR045043">
    <property type="entry name" value="Lea14-like"/>
</dbReference>
<dbReference type="InterPro" id="IPR004864">
    <property type="entry name" value="LEA_2"/>
</dbReference>
<dbReference type="Pfam" id="PF03168">
    <property type="entry name" value="LEA_2"/>
    <property type="match status" value="1"/>
</dbReference>
<dbReference type="InterPro" id="IPR013990">
    <property type="entry name" value="WHy-dom"/>
</dbReference>
<sequence length="133" mass="14755">MDVTKNMSGTKKPEAKITHITYVLKSAGRELVSGKSPDPEPLKANHTTELELELKVAFDLMLSLARDVASDWDIDYELVINFVANVPVTGDVTVPISNKGELKLPTFKDLYTLLNHSKGMISQIMQNPTEKNN</sequence>
<reference evidence="3" key="2">
    <citation type="submission" date="2023-05" db="EMBL/GenBank/DDBJ databases">
        <authorList>
            <person name="Schelkunov M.I."/>
        </authorList>
    </citation>
    <scope>NUCLEOTIDE SEQUENCE</scope>
    <source>
        <strain evidence="3">Hsosn_3</strain>
        <tissue evidence="3">Leaf</tissue>
    </source>
</reference>
<accession>A0AAD8HC50</accession>
<dbReference type="PANTHER" id="PTHR31459:SF19">
    <property type="entry name" value="DESICCATION-RELATED PROTEIN LEA14-RELATED"/>
    <property type="match status" value="1"/>
</dbReference>
<protein>
    <recommendedName>
        <fullName evidence="2">Water stress and hypersensitive response domain-containing protein</fullName>
    </recommendedName>
</protein>
<dbReference type="GO" id="GO:0005829">
    <property type="term" value="C:cytosol"/>
    <property type="evidence" value="ECO:0007669"/>
    <property type="project" value="TreeGrafter"/>
</dbReference>
<comment type="similarity">
    <text evidence="1">Belongs to the LEA type 2 family.</text>
</comment>
<dbReference type="EMBL" id="JAUIZM010000009">
    <property type="protein sequence ID" value="KAK1364296.1"/>
    <property type="molecule type" value="Genomic_DNA"/>
</dbReference>
<name>A0AAD8HC50_9APIA</name>
<evidence type="ECO:0000313" key="3">
    <source>
        <dbReference type="EMBL" id="KAK1364296.1"/>
    </source>
</evidence>
<dbReference type="AlphaFoldDB" id="A0AAD8HC50"/>
<dbReference type="SMART" id="SM00769">
    <property type="entry name" value="WHy"/>
    <property type="match status" value="1"/>
</dbReference>
<dbReference type="PANTHER" id="PTHR31459">
    <property type="match status" value="1"/>
</dbReference>